<dbReference type="Gene3D" id="3.40.190.10">
    <property type="entry name" value="Periplasmic binding protein-like II"/>
    <property type="match status" value="2"/>
</dbReference>
<evidence type="ECO:0000256" key="3">
    <source>
        <dbReference type="ARBA" id="ARBA00022729"/>
    </source>
</evidence>
<dbReference type="PANTHER" id="PTHR30632">
    <property type="entry name" value="MOLYBDATE-BINDING PERIPLASMIC PROTEIN"/>
    <property type="match status" value="1"/>
</dbReference>
<keyword evidence="3" id="KW-0732">Signal</keyword>
<dbReference type="PIRSF" id="PIRSF004846">
    <property type="entry name" value="ModA"/>
    <property type="match status" value="1"/>
</dbReference>
<dbReference type="PANTHER" id="PTHR30632:SF14">
    <property type="entry name" value="TUNGSTATE_MOLYBDATE_CHROMATE-BINDING PROTEIN MODA"/>
    <property type="match status" value="1"/>
</dbReference>
<dbReference type="InterPro" id="IPR005950">
    <property type="entry name" value="ModA"/>
</dbReference>
<protein>
    <submittedName>
        <fullName evidence="4">Molybdate ABC transporter substrate-binding protein</fullName>
    </submittedName>
</protein>
<evidence type="ECO:0000256" key="2">
    <source>
        <dbReference type="ARBA" id="ARBA00022723"/>
    </source>
</evidence>
<evidence type="ECO:0000313" key="5">
    <source>
        <dbReference type="Proteomes" id="UP000606600"/>
    </source>
</evidence>
<gene>
    <name evidence="4" type="primary">modA</name>
    <name evidence="4" type="ORF">IDJ77_07790</name>
</gene>
<evidence type="ECO:0000313" key="4">
    <source>
        <dbReference type="EMBL" id="MBD1363708.1"/>
    </source>
</evidence>
<keyword evidence="5" id="KW-1185">Reference proteome</keyword>
<dbReference type="Pfam" id="PF13531">
    <property type="entry name" value="SBP_bac_11"/>
    <property type="match status" value="1"/>
</dbReference>
<keyword evidence="2" id="KW-0479">Metal-binding</keyword>
<dbReference type="EMBL" id="JACWMY010000003">
    <property type="protein sequence ID" value="MBD1363708.1"/>
    <property type="molecule type" value="Genomic_DNA"/>
</dbReference>
<evidence type="ECO:0000256" key="1">
    <source>
        <dbReference type="ARBA" id="ARBA00009175"/>
    </source>
</evidence>
<dbReference type="InterPro" id="IPR044084">
    <property type="entry name" value="AvModA-like_subst-bd"/>
</dbReference>
<dbReference type="SUPFAM" id="SSF53850">
    <property type="entry name" value="Periplasmic binding protein-like II"/>
    <property type="match status" value="1"/>
</dbReference>
<sequence>MALSPISLKAQNLKVAIAANLQPVMKALQADFMQKTGIIVDAIAGPSGNLTTQIKNGAPFDVFLSADTAFPDELFKSGFATKKPVVYASGTLIICSTQRLDFTNWAKLLPGASIQKIAIGNPAIAPYGKAAEEALKHEKIYDKVQDKIVLGESITQVNTYITTGVVQAGFTTLSLVKDAANKTQLYYKIINPKTYSPIEQGMVLIKQPKPNSDAEKFYRYILSPAAKKIFTRYGYHVK</sequence>
<dbReference type="InterPro" id="IPR050682">
    <property type="entry name" value="ModA/WtpA"/>
</dbReference>
<dbReference type="Proteomes" id="UP000606600">
    <property type="component" value="Unassembled WGS sequence"/>
</dbReference>
<name>A0ABR7WNI1_9SPHI</name>
<organism evidence="4 5">
    <name type="scientific">Mucilaginibacter pankratovii</name>
    <dbReference type="NCBI Taxonomy" id="2772110"/>
    <lineage>
        <taxon>Bacteria</taxon>
        <taxon>Pseudomonadati</taxon>
        <taxon>Bacteroidota</taxon>
        <taxon>Sphingobacteriia</taxon>
        <taxon>Sphingobacteriales</taxon>
        <taxon>Sphingobacteriaceae</taxon>
        <taxon>Mucilaginibacter</taxon>
    </lineage>
</organism>
<comment type="similarity">
    <text evidence="1">Belongs to the bacterial solute-binding protein ModA family.</text>
</comment>
<dbReference type="NCBIfam" id="TIGR01256">
    <property type="entry name" value="modA"/>
    <property type="match status" value="1"/>
</dbReference>
<reference evidence="4 5" key="1">
    <citation type="submission" date="2020-09" db="EMBL/GenBank/DDBJ databases">
        <title>Novel species of Mucilaginibacter isolated from a glacier on the Tibetan Plateau.</title>
        <authorList>
            <person name="Liu Q."/>
            <person name="Xin Y.-H."/>
        </authorList>
    </citation>
    <scope>NUCLEOTIDE SEQUENCE [LARGE SCALE GENOMIC DNA]</scope>
    <source>
        <strain evidence="4 5">ZT4R22</strain>
    </source>
</reference>
<proteinExistence type="inferred from homology"/>
<dbReference type="CDD" id="cd13539">
    <property type="entry name" value="PBP2_AvModA"/>
    <property type="match status" value="1"/>
</dbReference>
<comment type="caution">
    <text evidence="4">The sequence shown here is derived from an EMBL/GenBank/DDBJ whole genome shotgun (WGS) entry which is preliminary data.</text>
</comment>
<accession>A0ABR7WNI1</accession>